<reference evidence="2 3" key="1">
    <citation type="submission" date="2018-06" db="EMBL/GenBank/DDBJ databases">
        <title>Lujinxingia sediminis gen. nov. sp. nov., a new facultative anaerobic member of the class Deltaproteobacteria, and proposal of Lujinxingaceae fam. nov.</title>
        <authorList>
            <person name="Guo L.-Y."/>
            <person name="Li C.-M."/>
            <person name="Wang S."/>
            <person name="Du Z.-J."/>
        </authorList>
    </citation>
    <scope>NUCLEOTIDE SEQUENCE [LARGE SCALE GENOMIC DNA]</scope>
    <source>
        <strain evidence="2 3">FA350</strain>
    </source>
</reference>
<dbReference type="KEGG" id="bsed:DN745_09710"/>
<dbReference type="Pfam" id="PF07386">
    <property type="entry name" value="DUF1499"/>
    <property type="match status" value="1"/>
</dbReference>
<proteinExistence type="predicted"/>
<gene>
    <name evidence="2" type="ORF">DN745_09710</name>
</gene>
<organism evidence="2 3">
    <name type="scientific">Bradymonas sediminis</name>
    <dbReference type="NCBI Taxonomy" id="1548548"/>
    <lineage>
        <taxon>Bacteria</taxon>
        <taxon>Deltaproteobacteria</taxon>
        <taxon>Bradymonadales</taxon>
        <taxon>Bradymonadaceae</taxon>
        <taxon>Bradymonas</taxon>
    </lineage>
</organism>
<name>A0A2Z4FLN1_9DELT</name>
<dbReference type="Proteomes" id="UP000249799">
    <property type="component" value="Chromosome"/>
</dbReference>
<dbReference type="OrthoDB" id="1523552at2"/>
<keyword evidence="3" id="KW-1185">Reference proteome</keyword>
<sequence>MKRRLFIALAILVASTVTALLVAAMIWPVINEVETGMSAEYPEIQPQYYTTDPQRVFEETRASVESLDAWTLVSQDAAQYRLKAQRETQVFGFIDDVSIRVEPVTEFVTRIHVKSASQIGKGDFGQNARNIKELFAALDARLGAVKLNPDTLRSDTAPADTPADDEKKGAEGDAQK</sequence>
<evidence type="ECO:0000313" key="2">
    <source>
        <dbReference type="EMBL" id="AWV89598.1"/>
    </source>
</evidence>
<feature type="compositionally biased region" description="Basic and acidic residues" evidence="1">
    <location>
        <begin position="164"/>
        <end position="176"/>
    </location>
</feature>
<accession>A0A2Z4FLN1</accession>
<dbReference type="AlphaFoldDB" id="A0A2Z4FLN1"/>
<protein>
    <submittedName>
        <fullName evidence="2">Uncharacterized protein</fullName>
    </submittedName>
</protein>
<evidence type="ECO:0000256" key="1">
    <source>
        <dbReference type="SAM" id="MobiDB-lite"/>
    </source>
</evidence>
<feature type="region of interest" description="Disordered" evidence="1">
    <location>
        <begin position="149"/>
        <end position="176"/>
    </location>
</feature>
<dbReference type="RefSeq" id="WP_111334382.1">
    <property type="nucleotide sequence ID" value="NZ_CP030032.1"/>
</dbReference>
<dbReference type="EMBL" id="CP030032">
    <property type="protein sequence ID" value="AWV89598.1"/>
    <property type="molecule type" value="Genomic_DNA"/>
</dbReference>
<dbReference type="InterPro" id="IPR010865">
    <property type="entry name" value="DUF1499"/>
</dbReference>
<evidence type="ECO:0000313" key="3">
    <source>
        <dbReference type="Proteomes" id="UP000249799"/>
    </source>
</evidence>